<dbReference type="GeneID" id="301102154"/>
<name>A0A7Y6N0W8_9BURK</name>
<reference evidence="1 2" key="1">
    <citation type="submission" date="2020-02" db="EMBL/GenBank/DDBJ databases">
        <title>Paraburkholderia simonii sp. nov. and Paraburkholderia youngii sp. nov. Brazilian and Mexican Mimosa-associated rhizobia.</title>
        <authorList>
            <person name="Mavima L."/>
            <person name="Beukes C.W."/>
            <person name="Chan W.Y."/>
            <person name="Palmer M."/>
            <person name="De Meyer S.E."/>
            <person name="James E.K."/>
            <person name="Venter S.N."/>
            <person name="Steenkamp E.T."/>
        </authorList>
    </citation>
    <scope>NUCLEOTIDE SEQUENCE [LARGE SCALE GENOMIC DNA]</scope>
    <source>
        <strain evidence="1 2">JPY169</strain>
    </source>
</reference>
<proteinExistence type="predicted"/>
<dbReference type="RefSeq" id="WP_176107915.1">
    <property type="nucleotide sequence ID" value="NZ_JAALDK010000001.1"/>
</dbReference>
<dbReference type="EMBL" id="JAALDK010000001">
    <property type="protein sequence ID" value="NUY01471.1"/>
    <property type="molecule type" value="Genomic_DNA"/>
</dbReference>
<protein>
    <submittedName>
        <fullName evidence="1">Uncharacterized protein</fullName>
    </submittedName>
</protein>
<dbReference type="AlphaFoldDB" id="A0A7Y6N0W8"/>
<gene>
    <name evidence="1" type="ORF">G5S42_17610</name>
</gene>
<dbReference type="SUPFAM" id="SSF53098">
    <property type="entry name" value="Ribonuclease H-like"/>
    <property type="match status" value="1"/>
</dbReference>
<comment type="caution">
    <text evidence="1">The sequence shown here is derived from an EMBL/GenBank/DDBJ whole genome shotgun (WGS) entry which is preliminary data.</text>
</comment>
<dbReference type="GO" id="GO:0003676">
    <property type="term" value="F:nucleic acid binding"/>
    <property type="evidence" value="ECO:0007669"/>
    <property type="project" value="InterPro"/>
</dbReference>
<dbReference type="Gene3D" id="3.30.420.10">
    <property type="entry name" value="Ribonuclease H-like superfamily/Ribonuclease H"/>
    <property type="match status" value="1"/>
</dbReference>
<evidence type="ECO:0000313" key="2">
    <source>
        <dbReference type="Proteomes" id="UP000594380"/>
    </source>
</evidence>
<dbReference type="Proteomes" id="UP000594380">
    <property type="component" value="Unassembled WGS sequence"/>
</dbReference>
<accession>A0A7Y6N0W8</accession>
<dbReference type="InterPro" id="IPR036397">
    <property type="entry name" value="RNaseH_sf"/>
</dbReference>
<sequence>MTDTRYHGALVYPIPTGDAPSWDNRYFIDTEFTDFQRCQLISLAVVGENGNEFYGERTDLDRTLCSDFVRTVVLPQLGEFEGRAMPFAALREALRAWLADIPGDGAPLLCYDYGTDLNLFRFLLGGPLPRGWRIENIADRRDRERRAAYFVQQGGEHHALHDARANAYAFAGGRRRM</sequence>
<evidence type="ECO:0000313" key="1">
    <source>
        <dbReference type="EMBL" id="NUY01471.1"/>
    </source>
</evidence>
<dbReference type="InterPro" id="IPR012337">
    <property type="entry name" value="RNaseH-like_sf"/>
</dbReference>
<organism evidence="1 2">
    <name type="scientific">Paraburkholderia youngii</name>
    <dbReference type="NCBI Taxonomy" id="2782701"/>
    <lineage>
        <taxon>Bacteria</taxon>
        <taxon>Pseudomonadati</taxon>
        <taxon>Pseudomonadota</taxon>
        <taxon>Betaproteobacteria</taxon>
        <taxon>Burkholderiales</taxon>
        <taxon>Burkholderiaceae</taxon>
        <taxon>Paraburkholderia</taxon>
    </lineage>
</organism>